<protein>
    <submittedName>
        <fullName evidence="1">Uncharacterized protein</fullName>
    </submittedName>
</protein>
<dbReference type="EMBL" id="JAWUZT010000088">
    <property type="protein sequence ID" value="MDW8518266.1"/>
    <property type="molecule type" value="Genomic_DNA"/>
</dbReference>
<dbReference type="RefSeq" id="WP_318757837.1">
    <property type="nucleotide sequence ID" value="NZ_JAWUZT010000088.1"/>
</dbReference>
<name>A0ABU4JB72_9BACI</name>
<dbReference type="Proteomes" id="UP001284771">
    <property type="component" value="Unassembled WGS sequence"/>
</dbReference>
<reference evidence="2" key="1">
    <citation type="submission" date="2023-07" db="EMBL/GenBank/DDBJ databases">
        <title>Draft genomic sequences of Priestia flexa CCM isolated from the soil of an abandoned mine contaminated by free cyanide in the high Andean zone of Tacna, Peru.</title>
        <authorList>
            <person name="Caceda Quiroz C.J."/>
            <person name="Maraza Chooque G.J."/>
            <person name="Fora Quispe G.L."/>
            <person name="Carpio Mamani M."/>
        </authorList>
    </citation>
    <scope>NUCLEOTIDE SEQUENCE [LARGE SCALE GENOMIC DNA]</scope>
    <source>
        <strain evidence="2">CCM</strain>
    </source>
</reference>
<sequence length="150" mass="17916">MFFNKKRPNVQFINQIGKKAEYDAKRVPYVFDDFINDVLLTDSEIPRAEINNMIQYQQKTNFFLNAALTMFHHGWMNGYVKRHYQNQLNSFLDELSHELENIHGPNFKKEIEKAISHRKIIVYIASFLDQLYELGYNLGSQSEYIERKEM</sequence>
<accession>A0ABU4JB72</accession>
<comment type="caution">
    <text evidence="1">The sequence shown here is derived from an EMBL/GenBank/DDBJ whole genome shotgun (WGS) entry which is preliminary data.</text>
</comment>
<gene>
    <name evidence="1" type="ORF">RIB56_19335</name>
</gene>
<evidence type="ECO:0000313" key="2">
    <source>
        <dbReference type="Proteomes" id="UP001284771"/>
    </source>
</evidence>
<proteinExistence type="predicted"/>
<organism evidence="1 2">
    <name type="scientific">Priestia flexa</name>
    <dbReference type="NCBI Taxonomy" id="86664"/>
    <lineage>
        <taxon>Bacteria</taxon>
        <taxon>Bacillati</taxon>
        <taxon>Bacillota</taxon>
        <taxon>Bacilli</taxon>
        <taxon>Bacillales</taxon>
        <taxon>Bacillaceae</taxon>
        <taxon>Priestia</taxon>
    </lineage>
</organism>
<keyword evidence="2" id="KW-1185">Reference proteome</keyword>
<evidence type="ECO:0000313" key="1">
    <source>
        <dbReference type="EMBL" id="MDW8518266.1"/>
    </source>
</evidence>